<accession>A0A4R2PDS5</accession>
<reference evidence="2 3" key="1">
    <citation type="submission" date="2019-03" db="EMBL/GenBank/DDBJ databases">
        <title>Genomic Encyclopedia of Type Strains, Phase IV (KMG-IV): sequencing the most valuable type-strain genomes for metagenomic binning, comparative biology and taxonomic classification.</title>
        <authorList>
            <person name="Goeker M."/>
        </authorList>
    </citation>
    <scope>NUCLEOTIDE SEQUENCE [LARGE SCALE GENOMIC DNA]</scope>
    <source>
        <strain evidence="2 3">DSM 18063</strain>
    </source>
</reference>
<dbReference type="EMBL" id="SLXP01000037">
    <property type="protein sequence ID" value="TCP33390.1"/>
    <property type="molecule type" value="Genomic_DNA"/>
</dbReference>
<feature type="non-terminal residue" evidence="2">
    <location>
        <position position="121"/>
    </location>
</feature>
<evidence type="ECO:0000256" key="1">
    <source>
        <dbReference type="SAM" id="MobiDB-lite"/>
    </source>
</evidence>
<proteinExistence type="predicted"/>
<dbReference type="OrthoDB" id="7877183at2"/>
<dbReference type="RefSeq" id="WP_132466532.1">
    <property type="nucleotide sequence ID" value="NZ_SLXP01000037.1"/>
</dbReference>
<dbReference type="Proteomes" id="UP000294835">
    <property type="component" value="Unassembled WGS sequence"/>
</dbReference>
<name>A0A4R2PDS5_9RHOB</name>
<sequence>MTDRFSKPRATLAPPAPCGGAGRSMMLEMVLIQMQARGESAERAREIGQLAFMQWLGALPGGCDYAAAARAALTRIATSPAPGPALATFRALLAASLDAPARPLDLRLPSPCRRGGTRARR</sequence>
<keyword evidence="3" id="KW-1185">Reference proteome</keyword>
<evidence type="ECO:0000313" key="2">
    <source>
        <dbReference type="EMBL" id="TCP33390.1"/>
    </source>
</evidence>
<feature type="region of interest" description="Disordered" evidence="1">
    <location>
        <begin position="1"/>
        <end position="21"/>
    </location>
</feature>
<protein>
    <submittedName>
        <fullName evidence="2">Uncharacterized protein</fullName>
    </submittedName>
</protein>
<comment type="caution">
    <text evidence="2">The sequence shown here is derived from an EMBL/GenBank/DDBJ whole genome shotgun (WGS) entry which is preliminary data.</text>
</comment>
<organism evidence="2 3">
    <name type="scientific">Rhodovulum marinum</name>
    <dbReference type="NCBI Taxonomy" id="320662"/>
    <lineage>
        <taxon>Bacteria</taxon>
        <taxon>Pseudomonadati</taxon>
        <taxon>Pseudomonadota</taxon>
        <taxon>Alphaproteobacteria</taxon>
        <taxon>Rhodobacterales</taxon>
        <taxon>Paracoccaceae</taxon>
        <taxon>Rhodovulum</taxon>
    </lineage>
</organism>
<dbReference type="AlphaFoldDB" id="A0A4R2PDS5"/>
<gene>
    <name evidence="2" type="ORF">EV662_1371</name>
</gene>
<evidence type="ECO:0000313" key="3">
    <source>
        <dbReference type="Proteomes" id="UP000294835"/>
    </source>
</evidence>